<dbReference type="InterPro" id="IPR024761">
    <property type="entry name" value="TFIIIC_delta_N"/>
</dbReference>
<dbReference type="GO" id="GO:0000127">
    <property type="term" value="C:transcription factor TFIIIC complex"/>
    <property type="evidence" value="ECO:0007669"/>
    <property type="project" value="InterPro"/>
</dbReference>
<dbReference type="InterPro" id="IPR024764">
    <property type="entry name" value="TFIIIC_Znf"/>
</dbReference>
<evidence type="ECO:0000313" key="5">
    <source>
        <dbReference type="Proteomes" id="UP000799770"/>
    </source>
</evidence>
<dbReference type="InterPro" id="IPR044230">
    <property type="entry name" value="GTF3C4"/>
</dbReference>
<dbReference type="GO" id="GO:0004402">
    <property type="term" value="F:histone acetyltransferase activity"/>
    <property type="evidence" value="ECO:0007669"/>
    <property type="project" value="InterPro"/>
</dbReference>
<protein>
    <submittedName>
        <fullName evidence="4">Transcription factor IIIC subunit delta N-term-domain-containing protein</fullName>
    </submittedName>
</protein>
<feature type="domain" description="Transcription factor IIIC 90kDa subunit N-terminal" evidence="2">
    <location>
        <begin position="19"/>
        <end position="477"/>
    </location>
</feature>
<dbReference type="Proteomes" id="UP000799770">
    <property type="component" value="Unassembled WGS sequence"/>
</dbReference>
<evidence type="ECO:0000313" key="4">
    <source>
        <dbReference type="EMBL" id="KAF2115274.1"/>
    </source>
</evidence>
<feature type="domain" description="Transcription factor IIIC putative zinc-finger" evidence="3">
    <location>
        <begin position="650"/>
        <end position="822"/>
    </location>
</feature>
<organism evidence="4 5">
    <name type="scientific">Lophiotrema nucula</name>
    <dbReference type="NCBI Taxonomy" id="690887"/>
    <lineage>
        <taxon>Eukaryota</taxon>
        <taxon>Fungi</taxon>
        <taxon>Dikarya</taxon>
        <taxon>Ascomycota</taxon>
        <taxon>Pezizomycotina</taxon>
        <taxon>Dothideomycetes</taxon>
        <taxon>Pleosporomycetidae</taxon>
        <taxon>Pleosporales</taxon>
        <taxon>Lophiotremataceae</taxon>
        <taxon>Lophiotrema</taxon>
    </lineage>
</organism>
<feature type="compositionally biased region" description="Polar residues" evidence="1">
    <location>
        <begin position="748"/>
        <end position="767"/>
    </location>
</feature>
<dbReference type="OrthoDB" id="6021743at2759"/>
<sequence length="824" mass="91775">MADVTELRCWPCCSFALDWSHDNMLALASEDQVYILLPNSDANYSEAGDTRWRHFPIQVPWFTEDQLPKKEPAIRELYSIGDEISSSFPVDIKWSAPGVGKHKRCVLACLTSNLVLSIWASEGRVSESASWKRRAVVNDALGEVFIRDGTKMQGEHDDIIGSLQVWRRIRAFSWAPGMPTEEEEAIVGTRLDWGQHLVAVANEGNHVFIICIQSTTQEGGTYDSWSSKVLDSFTFTPDPANVFDEPQTFDDYLSEQKFMSHLSWSPWVRIGDILLSVLVYVTNESVYGRVVSFSRGEVTFGPEVQYLDAEFRYGCPPKWLPHTTGNSFVTLLLVSSSSELTCLKISPMDGSIHNQSTFPLGGSWDSISGIAFNPPSENSLTIHFSSLLSTTSNVAAAYRLSASALTPREQQAWHENIFRKQAHFSSQNELEGNAIAKVWGLCASPLDDLIASVHTVHPTDMIEYGPPADRRALITISYMDGNGTELVFPKKHVSAGSLSFTVRKWWDLCVEDESSAETAKADILEKLMRTYPPPPPPVPLDAPILPKDPPSKLEVLVETFKRTTFLDPNTLKDRYEVLISPICSPNITPEVPKTMIAYRHAKDILDLTSSSNEPLATSDFSQQTLVQCREVVRLVHTLISEVDAPLQLQSQPAPESCNICDSKIPFTDLSEAVCPKRHRFARCGITFQAIQQPRIAKWCGLCGQVCFSDEYVLLQEVESNEPGSEADEVVVVDEAVKETTGDIDMQDQDVQPSNDGHLDQVQSSANGEQVVREEKQRMKEESPINFERLGLSNGKEEKESPVTLARVLFQACDVCMYCGGKYVG</sequence>
<dbReference type="AlphaFoldDB" id="A0A6A5Z886"/>
<keyword evidence="5" id="KW-1185">Reference proteome</keyword>
<evidence type="ECO:0000256" key="1">
    <source>
        <dbReference type="SAM" id="MobiDB-lite"/>
    </source>
</evidence>
<name>A0A6A5Z886_9PLEO</name>
<feature type="compositionally biased region" description="Basic and acidic residues" evidence="1">
    <location>
        <begin position="770"/>
        <end position="780"/>
    </location>
</feature>
<evidence type="ECO:0000259" key="2">
    <source>
        <dbReference type="Pfam" id="PF12657"/>
    </source>
</evidence>
<dbReference type="EMBL" id="ML977323">
    <property type="protein sequence ID" value="KAF2115274.1"/>
    <property type="molecule type" value="Genomic_DNA"/>
</dbReference>
<dbReference type="PANTHER" id="PTHR15496:SF2">
    <property type="entry name" value="GENERAL TRANSCRIPTION FACTOR 3C POLYPEPTIDE 4"/>
    <property type="match status" value="1"/>
</dbReference>
<feature type="region of interest" description="Disordered" evidence="1">
    <location>
        <begin position="744"/>
        <end position="780"/>
    </location>
</feature>
<dbReference type="Pfam" id="PF12657">
    <property type="entry name" value="TFIIIC_delta"/>
    <property type="match status" value="1"/>
</dbReference>
<dbReference type="GO" id="GO:0006384">
    <property type="term" value="P:transcription initiation at RNA polymerase III promoter"/>
    <property type="evidence" value="ECO:0007669"/>
    <property type="project" value="InterPro"/>
</dbReference>
<reference evidence="4" key="1">
    <citation type="journal article" date="2020" name="Stud. Mycol.">
        <title>101 Dothideomycetes genomes: a test case for predicting lifestyles and emergence of pathogens.</title>
        <authorList>
            <person name="Haridas S."/>
            <person name="Albert R."/>
            <person name="Binder M."/>
            <person name="Bloem J."/>
            <person name="Labutti K."/>
            <person name="Salamov A."/>
            <person name="Andreopoulos B."/>
            <person name="Baker S."/>
            <person name="Barry K."/>
            <person name="Bills G."/>
            <person name="Bluhm B."/>
            <person name="Cannon C."/>
            <person name="Castanera R."/>
            <person name="Culley D."/>
            <person name="Daum C."/>
            <person name="Ezra D."/>
            <person name="Gonzalez J."/>
            <person name="Henrissat B."/>
            <person name="Kuo A."/>
            <person name="Liang C."/>
            <person name="Lipzen A."/>
            <person name="Lutzoni F."/>
            <person name="Magnuson J."/>
            <person name="Mondo S."/>
            <person name="Nolan M."/>
            <person name="Ohm R."/>
            <person name="Pangilinan J."/>
            <person name="Park H.-J."/>
            <person name="Ramirez L."/>
            <person name="Alfaro M."/>
            <person name="Sun H."/>
            <person name="Tritt A."/>
            <person name="Yoshinaga Y."/>
            <person name="Zwiers L.-H."/>
            <person name="Turgeon B."/>
            <person name="Goodwin S."/>
            <person name="Spatafora J."/>
            <person name="Crous P."/>
            <person name="Grigoriev I."/>
        </authorList>
    </citation>
    <scope>NUCLEOTIDE SEQUENCE</scope>
    <source>
        <strain evidence="4">CBS 627.86</strain>
    </source>
</reference>
<proteinExistence type="predicted"/>
<dbReference type="PANTHER" id="PTHR15496">
    <property type="entry name" value="GENERAL TRANSCRIPTION FACTOR 3C POLYPEPTIDE 4 FAMILY"/>
    <property type="match status" value="1"/>
</dbReference>
<dbReference type="Pfam" id="PF12660">
    <property type="entry name" value="zf-TFIIIC"/>
    <property type="match status" value="1"/>
</dbReference>
<gene>
    <name evidence="4" type="ORF">BDV96DRAFT_575210</name>
</gene>
<accession>A0A6A5Z886</accession>
<evidence type="ECO:0000259" key="3">
    <source>
        <dbReference type="Pfam" id="PF12660"/>
    </source>
</evidence>